<organism evidence="2 3">
    <name type="scientific">Steinernema glaseri</name>
    <dbReference type="NCBI Taxonomy" id="37863"/>
    <lineage>
        <taxon>Eukaryota</taxon>
        <taxon>Metazoa</taxon>
        <taxon>Ecdysozoa</taxon>
        <taxon>Nematoda</taxon>
        <taxon>Chromadorea</taxon>
        <taxon>Rhabditida</taxon>
        <taxon>Tylenchina</taxon>
        <taxon>Panagrolaimomorpha</taxon>
        <taxon>Strongyloidoidea</taxon>
        <taxon>Steinernematidae</taxon>
        <taxon>Steinernema</taxon>
    </lineage>
</organism>
<accession>A0A1I7Y7C6</accession>
<dbReference type="AlphaFoldDB" id="A0A1I7Y7C6"/>
<name>A0A1I7Y7C6_9BILA</name>
<protein>
    <submittedName>
        <fullName evidence="3">Secreted protein</fullName>
    </submittedName>
</protein>
<evidence type="ECO:0000256" key="1">
    <source>
        <dbReference type="SAM" id="SignalP"/>
    </source>
</evidence>
<feature type="signal peptide" evidence="1">
    <location>
        <begin position="1"/>
        <end position="21"/>
    </location>
</feature>
<feature type="chain" id="PRO_5009311912" evidence="1">
    <location>
        <begin position="22"/>
        <end position="83"/>
    </location>
</feature>
<dbReference type="WBParaSite" id="L893_g1323.t1">
    <property type="protein sequence ID" value="L893_g1323.t1"/>
    <property type="gene ID" value="L893_g1323"/>
</dbReference>
<sequence>MGSTVIRLLFLAAVAITVGDAWIGDIFSNVNGAPPAVVYNPFNPDNPPQSINQPPNVVPGGPLFPQNVYPAYVQNPPNIVYGK</sequence>
<keyword evidence="2" id="KW-1185">Reference proteome</keyword>
<proteinExistence type="predicted"/>
<keyword evidence="1" id="KW-0732">Signal</keyword>
<dbReference type="Proteomes" id="UP000095287">
    <property type="component" value="Unplaced"/>
</dbReference>
<evidence type="ECO:0000313" key="3">
    <source>
        <dbReference type="WBParaSite" id="L893_g1323.t1"/>
    </source>
</evidence>
<evidence type="ECO:0000313" key="2">
    <source>
        <dbReference type="Proteomes" id="UP000095287"/>
    </source>
</evidence>
<reference evidence="3" key="1">
    <citation type="submission" date="2016-11" db="UniProtKB">
        <authorList>
            <consortium name="WormBaseParasite"/>
        </authorList>
    </citation>
    <scope>IDENTIFICATION</scope>
</reference>